<dbReference type="PANTHER" id="PTHR28054:SF1">
    <property type="entry name" value="RNA POLYMERASE I-SPECIFIC TRANSCRIPTION INITIATION FACTOR RRN10"/>
    <property type="match status" value="1"/>
</dbReference>
<dbReference type="InterPro" id="IPR022793">
    <property type="entry name" value="Rrn10"/>
</dbReference>
<dbReference type="OrthoDB" id="2565191at2759"/>
<sequence>MDAAATLPERLKPKGEAKQISKRKARQSTNTESEKPPSKRSKASSSRSRSRKRPIKQESDPGVQQPSSEDESTRPKATLYDAVAGRVGYEGFLMDKRGNPMPPDQVLFSRADAPVRYQEDDKYFAHRHLPPNQRLPDSDLLKAIHSYASDFYGSGKLGNPRKDFKSLDETALIAMGVLIEELVAETLGETGPTPRRNALRKGIALRIALPANVAVTRPFTRFALYHERQLPVPVCGKNGQHDRSINLQAGFTHM</sequence>
<dbReference type="AlphaFoldDB" id="A0A139GY60"/>
<dbReference type="GO" id="GO:0006360">
    <property type="term" value="P:transcription by RNA polymerase I"/>
    <property type="evidence" value="ECO:0007669"/>
    <property type="project" value="InterPro"/>
</dbReference>
<gene>
    <name evidence="2" type="ORF">AC578_2882</name>
</gene>
<feature type="compositionally biased region" description="Basic and acidic residues" evidence="1">
    <location>
        <begin position="9"/>
        <end position="19"/>
    </location>
</feature>
<feature type="region of interest" description="Disordered" evidence="1">
    <location>
        <begin position="1"/>
        <end position="79"/>
    </location>
</feature>
<name>A0A139GY60_9PEZI</name>
<organism evidence="2 3">
    <name type="scientific">Pseudocercospora eumusae</name>
    <dbReference type="NCBI Taxonomy" id="321146"/>
    <lineage>
        <taxon>Eukaryota</taxon>
        <taxon>Fungi</taxon>
        <taxon>Dikarya</taxon>
        <taxon>Ascomycota</taxon>
        <taxon>Pezizomycotina</taxon>
        <taxon>Dothideomycetes</taxon>
        <taxon>Dothideomycetidae</taxon>
        <taxon>Mycosphaerellales</taxon>
        <taxon>Mycosphaerellaceae</taxon>
        <taxon>Pseudocercospora</taxon>
    </lineage>
</organism>
<dbReference type="EMBL" id="LFZN01000232">
    <property type="protein sequence ID" value="KXS95134.1"/>
    <property type="molecule type" value="Genomic_DNA"/>
</dbReference>
<comment type="caution">
    <text evidence="2">The sequence shown here is derived from an EMBL/GenBank/DDBJ whole genome shotgun (WGS) entry which is preliminary data.</text>
</comment>
<accession>A0A139GY60</accession>
<feature type="compositionally biased region" description="Basic residues" evidence="1">
    <location>
        <begin position="38"/>
        <end position="54"/>
    </location>
</feature>
<dbReference type="Pfam" id="PF05234">
    <property type="entry name" value="UAF_Rrn10"/>
    <property type="match status" value="1"/>
</dbReference>
<dbReference type="PANTHER" id="PTHR28054">
    <property type="entry name" value="RNA POLYMERASE I-SPECIFIC TRANSCRIPTION INITIATION FACTOR RRN10"/>
    <property type="match status" value="1"/>
</dbReference>
<keyword evidence="3" id="KW-1185">Reference proteome</keyword>
<evidence type="ECO:0000256" key="1">
    <source>
        <dbReference type="SAM" id="MobiDB-lite"/>
    </source>
</evidence>
<protein>
    <submittedName>
        <fullName evidence="2">Uncharacterized protein</fullName>
    </submittedName>
</protein>
<evidence type="ECO:0000313" key="3">
    <source>
        <dbReference type="Proteomes" id="UP000070133"/>
    </source>
</evidence>
<dbReference type="Proteomes" id="UP000070133">
    <property type="component" value="Unassembled WGS sequence"/>
</dbReference>
<reference evidence="2 3" key="1">
    <citation type="submission" date="2015-07" db="EMBL/GenBank/DDBJ databases">
        <title>Comparative genomics of the Sigatoka disease complex on banana suggests a link between parallel evolutionary changes in Pseudocercospora fijiensis and Pseudocercospora eumusae and increased virulence on the banana host.</title>
        <authorList>
            <person name="Chang T.-C."/>
            <person name="Salvucci A."/>
            <person name="Crous P.W."/>
            <person name="Stergiopoulos I."/>
        </authorList>
    </citation>
    <scope>NUCLEOTIDE SEQUENCE [LARGE SCALE GENOMIC DNA]</scope>
    <source>
        <strain evidence="2 3">CBS 114824</strain>
    </source>
</reference>
<evidence type="ECO:0000313" key="2">
    <source>
        <dbReference type="EMBL" id="KXS95134.1"/>
    </source>
</evidence>
<proteinExistence type="predicted"/>